<reference evidence="3" key="2">
    <citation type="submission" date="2015-01" db="EMBL/GenBank/DDBJ databases">
        <title>Evolutionary Origins and Diversification of the Mycorrhizal Mutualists.</title>
        <authorList>
            <consortium name="DOE Joint Genome Institute"/>
            <consortium name="Mycorrhizal Genomics Consortium"/>
            <person name="Kohler A."/>
            <person name="Kuo A."/>
            <person name="Nagy L.G."/>
            <person name="Floudas D."/>
            <person name="Copeland A."/>
            <person name="Barry K.W."/>
            <person name="Cichocki N."/>
            <person name="Veneault-Fourrey C."/>
            <person name="LaButti K."/>
            <person name="Lindquist E.A."/>
            <person name="Lipzen A."/>
            <person name="Lundell T."/>
            <person name="Morin E."/>
            <person name="Murat C."/>
            <person name="Riley R."/>
            <person name="Ohm R."/>
            <person name="Sun H."/>
            <person name="Tunlid A."/>
            <person name="Henrissat B."/>
            <person name="Grigoriev I.V."/>
            <person name="Hibbett D.S."/>
            <person name="Martin F."/>
        </authorList>
    </citation>
    <scope>NUCLEOTIDE SEQUENCE [LARGE SCALE GENOMIC DNA]</scope>
    <source>
        <strain evidence="3">MUT 4182</strain>
    </source>
</reference>
<organism evidence="2 3">
    <name type="scientific">Tulasnella calospora MUT 4182</name>
    <dbReference type="NCBI Taxonomy" id="1051891"/>
    <lineage>
        <taxon>Eukaryota</taxon>
        <taxon>Fungi</taxon>
        <taxon>Dikarya</taxon>
        <taxon>Basidiomycota</taxon>
        <taxon>Agaricomycotina</taxon>
        <taxon>Agaricomycetes</taxon>
        <taxon>Cantharellales</taxon>
        <taxon>Tulasnellaceae</taxon>
        <taxon>Tulasnella</taxon>
    </lineage>
</organism>
<evidence type="ECO:0000313" key="3">
    <source>
        <dbReference type="Proteomes" id="UP000054248"/>
    </source>
</evidence>
<name>A0A0C3KJE2_9AGAM</name>
<protein>
    <recommendedName>
        <fullName evidence="4">Tetratricopeptide repeat protein</fullName>
    </recommendedName>
</protein>
<dbReference type="EMBL" id="KN823134">
    <property type="protein sequence ID" value="KIO21583.1"/>
    <property type="molecule type" value="Genomic_DNA"/>
</dbReference>
<dbReference type="HOGENOM" id="CLU_2724077_0_0_1"/>
<accession>A0A0C3KJE2</accession>
<sequence>MSLAKTGQTQGHSEEAISLYTEAYEVWEDIGYSIRASDALKSAADIRKSLQEATTDSTEAFKVEEDPFLPSE</sequence>
<gene>
    <name evidence="2" type="ORF">M407DRAFT_245438</name>
</gene>
<keyword evidence="3" id="KW-1185">Reference proteome</keyword>
<feature type="region of interest" description="Disordered" evidence="1">
    <location>
        <begin position="52"/>
        <end position="72"/>
    </location>
</feature>
<evidence type="ECO:0000313" key="2">
    <source>
        <dbReference type="EMBL" id="KIO21583.1"/>
    </source>
</evidence>
<dbReference type="Proteomes" id="UP000054248">
    <property type="component" value="Unassembled WGS sequence"/>
</dbReference>
<proteinExistence type="predicted"/>
<reference evidence="2 3" key="1">
    <citation type="submission" date="2014-04" db="EMBL/GenBank/DDBJ databases">
        <authorList>
            <consortium name="DOE Joint Genome Institute"/>
            <person name="Kuo A."/>
            <person name="Girlanda M."/>
            <person name="Perotto S."/>
            <person name="Kohler A."/>
            <person name="Nagy L.G."/>
            <person name="Floudas D."/>
            <person name="Copeland A."/>
            <person name="Barry K.W."/>
            <person name="Cichocki N."/>
            <person name="Veneault-Fourrey C."/>
            <person name="LaButti K."/>
            <person name="Lindquist E.A."/>
            <person name="Lipzen A."/>
            <person name="Lundell T."/>
            <person name="Morin E."/>
            <person name="Murat C."/>
            <person name="Sun H."/>
            <person name="Tunlid A."/>
            <person name="Henrissat B."/>
            <person name="Grigoriev I.V."/>
            <person name="Hibbett D.S."/>
            <person name="Martin F."/>
            <person name="Nordberg H.P."/>
            <person name="Cantor M.N."/>
            <person name="Hua S.X."/>
        </authorList>
    </citation>
    <scope>NUCLEOTIDE SEQUENCE [LARGE SCALE GENOMIC DNA]</scope>
    <source>
        <strain evidence="2 3">MUT 4182</strain>
    </source>
</reference>
<evidence type="ECO:0000256" key="1">
    <source>
        <dbReference type="SAM" id="MobiDB-lite"/>
    </source>
</evidence>
<evidence type="ECO:0008006" key="4">
    <source>
        <dbReference type="Google" id="ProtNLM"/>
    </source>
</evidence>
<dbReference type="AlphaFoldDB" id="A0A0C3KJE2"/>